<evidence type="ECO:0000313" key="3">
    <source>
        <dbReference type="Proteomes" id="UP000078559"/>
    </source>
</evidence>
<dbReference type="AlphaFoldDB" id="A0A194W0W6"/>
<gene>
    <name evidence="2" type="ORF">VM1G_11612</name>
</gene>
<sequence length="246" mass="27786">MERYATPSSSSLSSTNTGESKMDNGMDPLAAAAWHNKAHSPMHRLPDSILTQIIDMLDNSGVEYMRRVARRFPPLCEEIIYDRPRAFLPTENPRDGPFPWPRLRSMSTIGQAQELLRVAEGLAGLPADRTRLMRLLDRDRYCDGFLHCSVCLVDHPAYLFSHSQRVRKPHRRVCIAHEGYLRICGHKEGIVLWSDVLEYKRKMGPPKVPGCDCIGFEDSQNVLESNGGHTDPTECMFPLEGLARPA</sequence>
<dbReference type="OrthoDB" id="3692147at2759"/>
<keyword evidence="3" id="KW-1185">Reference proteome</keyword>
<evidence type="ECO:0000256" key="1">
    <source>
        <dbReference type="SAM" id="MobiDB-lite"/>
    </source>
</evidence>
<protein>
    <recommendedName>
        <fullName evidence="4">F-box domain-containing protein</fullName>
    </recommendedName>
</protein>
<name>A0A194W0W6_CYTMA</name>
<reference evidence="2" key="1">
    <citation type="submission" date="2014-12" db="EMBL/GenBank/DDBJ databases">
        <title>Genome Sequence of Valsa Canker Pathogens Uncovers a Specific Adaption of Colonization on Woody Bark.</title>
        <authorList>
            <person name="Yin Z."/>
            <person name="Liu H."/>
            <person name="Gao X."/>
            <person name="Li Z."/>
            <person name="Song N."/>
            <person name="Ke X."/>
            <person name="Dai Q."/>
            <person name="Wu Y."/>
            <person name="Sun Y."/>
            <person name="Xu J.-R."/>
            <person name="Kang Z.K."/>
            <person name="Wang L."/>
            <person name="Huang L."/>
        </authorList>
    </citation>
    <scope>NUCLEOTIDE SEQUENCE [LARGE SCALE GENOMIC DNA]</scope>
    <source>
        <strain evidence="2">03-8</strain>
    </source>
</reference>
<accession>A0A194W0W6</accession>
<dbReference type="Proteomes" id="UP000078559">
    <property type="component" value="Chromosome 5"/>
</dbReference>
<dbReference type="EMBL" id="CM003102">
    <property type="protein sequence ID" value="KUI69758.1"/>
    <property type="molecule type" value="Genomic_DNA"/>
</dbReference>
<evidence type="ECO:0000313" key="2">
    <source>
        <dbReference type="EMBL" id="KUI69758.1"/>
    </source>
</evidence>
<proteinExistence type="predicted"/>
<feature type="region of interest" description="Disordered" evidence="1">
    <location>
        <begin position="1"/>
        <end position="26"/>
    </location>
</feature>
<organism evidence="2 3">
    <name type="scientific">Cytospora mali</name>
    <name type="common">Apple Valsa canker fungus</name>
    <name type="synonym">Valsa mali</name>
    <dbReference type="NCBI Taxonomy" id="578113"/>
    <lineage>
        <taxon>Eukaryota</taxon>
        <taxon>Fungi</taxon>
        <taxon>Dikarya</taxon>
        <taxon>Ascomycota</taxon>
        <taxon>Pezizomycotina</taxon>
        <taxon>Sordariomycetes</taxon>
        <taxon>Sordariomycetidae</taxon>
        <taxon>Diaporthales</taxon>
        <taxon>Cytosporaceae</taxon>
        <taxon>Cytospora</taxon>
    </lineage>
</organism>
<evidence type="ECO:0008006" key="4">
    <source>
        <dbReference type="Google" id="ProtNLM"/>
    </source>
</evidence>